<organism evidence="1 2">
    <name type="scientific">Zostera marina</name>
    <name type="common">Eelgrass</name>
    <dbReference type="NCBI Taxonomy" id="29655"/>
    <lineage>
        <taxon>Eukaryota</taxon>
        <taxon>Viridiplantae</taxon>
        <taxon>Streptophyta</taxon>
        <taxon>Embryophyta</taxon>
        <taxon>Tracheophyta</taxon>
        <taxon>Spermatophyta</taxon>
        <taxon>Magnoliopsida</taxon>
        <taxon>Liliopsida</taxon>
        <taxon>Zosteraceae</taxon>
        <taxon>Zostera</taxon>
    </lineage>
</organism>
<keyword evidence="2" id="KW-1185">Reference proteome</keyword>
<name>A0A0K9P7G4_ZOSMR</name>
<reference evidence="2" key="1">
    <citation type="journal article" date="2016" name="Nature">
        <title>The genome of the seagrass Zostera marina reveals angiosperm adaptation to the sea.</title>
        <authorList>
            <person name="Olsen J.L."/>
            <person name="Rouze P."/>
            <person name="Verhelst B."/>
            <person name="Lin Y.-C."/>
            <person name="Bayer T."/>
            <person name="Collen J."/>
            <person name="Dattolo E."/>
            <person name="De Paoli E."/>
            <person name="Dittami S."/>
            <person name="Maumus F."/>
            <person name="Michel G."/>
            <person name="Kersting A."/>
            <person name="Lauritano C."/>
            <person name="Lohaus R."/>
            <person name="Toepel M."/>
            <person name="Tonon T."/>
            <person name="Vanneste K."/>
            <person name="Amirebrahimi M."/>
            <person name="Brakel J."/>
            <person name="Bostroem C."/>
            <person name="Chovatia M."/>
            <person name="Grimwood J."/>
            <person name="Jenkins J.W."/>
            <person name="Jueterbock A."/>
            <person name="Mraz A."/>
            <person name="Stam W.T."/>
            <person name="Tice H."/>
            <person name="Bornberg-Bauer E."/>
            <person name="Green P.J."/>
            <person name="Pearson G.A."/>
            <person name="Procaccini G."/>
            <person name="Duarte C.M."/>
            <person name="Schmutz J."/>
            <person name="Reusch T.B.H."/>
            <person name="Van de Peer Y."/>
        </authorList>
    </citation>
    <scope>NUCLEOTIDE SEQUENCE [LARGE SCALE GENOMIC DNA]</scope>
    <source>
        <strain evidence="2">cv. Finnish</strain>
    </source>
</reference>
<evidence type="ECO:0000313" key="1">
    <source>
        <dbReference type="EMBL" id="KMZ64981.1"/>
    </source>
</evidence>
<evidence type="ECO:0000313" key="2">
    <source>
        <dbReference type="Proteomes" id="UP000036987"/>
    </source>
</evidence>
<dbReference type="AlphaFoldDB" id="A0A0K9P7G4"/>
<gene>
    <name evidence="1" type="ORF">ZOSMA_33G00090</name>
</gene>
<dbReference type="Proteomes" id="UP000036987">
    <property type="component" value="Unassembled WGS sequence"/>
</dbReference>
<proteinExistence type="predicted"/>
<comment type="caution">
    <text evidence="1">The sequence shown here is derived from an EMBL/GenBank/DDBJ whole genome shotgun (WGS) entry which is preliminary data.</text>
</comment>
<dbReference type="EMBL" id="LFYR01001077">
    <property type="protein sequence ID" value="KMZ64981.1"/>
    <property type="molecule type" value="Genomic_DNA"/>
</dbReference>
<accession>A0A0K9P7G4</accession>
<sequence length="73" mass="8705">MVFERSFTLGFHLEQLKFYTLYPNVGAHLVLHALPRYMKKKLLILIDGFNYSRKPWLRKNIKSNTAIGRKIRL</sequence>
<protein>
    <submittedName>
        <fullName evidence="1">Uncharacterized protein</fullName>
    </submittedName>
</protein>